<feature type="region of interest" description="Disordered" evidence="1">
    <location>
        <begin position="25"/>
        <end position="81"/>
    </location>
</feature>
<proteinExistence type="predicted"/>
<dbReference type="Proteomes" id="UP000221251">
    <property type="component" value="Segment"/>
</dbReference>
<sequence>MAEKSWWDELWGGWNGMWGDFSENEKKRTESNMAKFHDRPDYKQNVANRKAQEAAKTQQPSTPSYPTPPRASMDGGRHVPKTTAAPMAETQAPNKLQMILDQIGSLLNADPEQEAQGMLAQVRSTFDGARGTLNGVRGRTNENFETSNKNIGDLYQSGRNETLQANNILQNNSNSLVTGLNGLYDGNNETLSNERDEAMKTRAEMLQRMGIQEAGMGDAGSVQSNAIEQNASNKGGAVQQALTYGASDVTTNTARANSLISEGSARQSELRNQLTQILGQLDMKEAELGTQQQQAEMEARQAAGESSNARLKELLATLESQQGMDWDREKFYTQLAADQAQNEMRYGGQSQDAFNLEDANNYVSQNGGDAGKANSAYTDAIINYQDPTGGSAPNPSESYIAKKLVEQGLDPNLALAYARIASEKSKYNSVSVG</sequence>
<accession>A0A249XLJ7</accession>
<organism evidence="2 3">
    <name type="scientific">Arthrobacter phage Adat</name>
    <dbReference type="NCBI Taxonomy" id="2027883"/>
    <lineage>
        <taxon>Viruses</taxon>
        <taxon>Duplodnaviria</taxon>
        <taxon>Heunggongvirae</taxon>
        <taxon>Uroviricota</taxon>
        <taxon>Caudoviricetes</taxon>
        <taxon>Jasminevirus</taxon>
        <taxon>Jasminevirus adat</taxon>
    </lineage>
</organism>
<evidence type="ECO:0000313" key="2">
    <source>
        <dbReference type="EMBL" id="ASZ72598.1"/>
    </source>
</evidence>
<name>A0A249XLJ7_9CAUD</name>
<reference evidence="2 3" key="1">
    <citation type="submission" date="2017-08" db="EMBL/GenBank/DDBJ databases">
        <authorList>
            <person name="Bertolini C.M."/>
            <person name="Tyransky A."/>
            <person name="Ball S.L."/>
            <person name="Breitenberger C.A."/>
            <person name="Daniels C.J."/>
            <person name="Garlena R.A."/>
            <person name="Russell D.A."/>
            <person name="Pope W.H."/>
            <person name="Jacobs-Sera D."/>
            <person name="Hendrix R.W."/>
            <person name="Hatfull G.F."/>
        </authorList>
    </citation>
    <scope>NUCLEOTIDE SEQUENCE [LARGE SCALE GENOMIC DNA]</scope>
</reference>
<dbReference type="EMBL" id="MF668266">
    <property type="protein sequence ID" value="ASZ72598.1"/>
    <property type="molecule type" value="Genomic_DNA"/>
</dbReference>
<feature type="compositionally biased region" description="Basic and acidic residues" evidence="1">
    <location>
        <begin position="25"/>
        <end position="42"/>
    </location>
</feature>
<evidence type="ECO:0000313" key="3">
    <source>
        <dbReference type="Proteomes" id="UP000221251"/>
    </source>
</evidence>
<gene>
    <name evidence="2" type="ORF">ADAT_25</name>
</gene>
<dbReference type="OrthoDB" id="29583at10239"/>
<protein>
    <submittedName>
        <fullName evidence="2">Uncharacterized protein</fullName>
    </submittedName>
</protein>
<keyword evidence="3" id="KW-1185">Reference proteome</keyword>
<evidence type="ECO:0000256" key="1">
    <source>
        <dbReference type="SAM" id="MobiDB-lite"/>
    </source>
</evidence>